<evidence type="ECO:0000259" key="6">
    <source>
        <dbReference type="Pfam" id="PF04873"/>
    </source>
</evidence>
<dbReference type="GO" id="GO:0005634">
    <property type="term" value="C:nucleus"/>
    <property type="evidence" value="ECO:0007669"/>
    <property type="project" value="UniProtKB-SubCell"/>
</dbReference>
<dbReference type="InterPro" id="IPR006957">
    <property type="entry name" value="EIN3"/>
</dbReference>
<evidence type="ECO:0000313" key="8">
    <source>
        <dbReference type="Proteomes" id="UP000829196"/>
    </source>
</evidence>
<evidence type="ECO:0000256" key="5">
    <source>
        <dbReference type="SAM" id="MobiDB-lite"/>
    </source>
</evidence>
<dbReference type="SUPFAM" id="SSF116768">
    <property type="entry name" value="DNA-binding domain of EIN3-like"/>
    <property type="match status" value="1"/>
</dbReference>
<dbReference type="InterPro" id="IPR023278">
    <property type="entry name" value="Ethylene_insens-like_DNA-bd"/>
</dbReference>
<dbReference type="InterPro" id="IPR047091">
    <property type="entry name" value="EIN3-like_DNA-bd"/>
</dbReference>
<dbReference type="EMBL" id="JAGYWB010000006">
    <property type="protein sequence ID" value="KAI0520063.1"/>
    <property type="molecule type" value="Genomic_DNA"/>
</dbReference>
<dbReference type="GO" id="GO:0009873">
    <property type="term" value="P:ethylene-activated signaling pathway"/>
    <property type="evidence" value="ECO:0007669"/>
    <property type="project" value="UniProtKB-KW"/>
</dbReference>
<proteinExistence type="inferred from homology"/>
<feature type="compositionally biased region" description="Low complexity" evidence="5">
    <location>
        <begin position="79"/>
        <end position="89"/>
    </location>
</feature>
<dbReference type="Pfam" id="PF04873">
    <property type="entry name" value="EIN3_DNA-bd"/>
    <property type="match status" value="1"/>
</dbReference>
<reference evidence="7" key="1">
    <citation type="journal article" date="2022" name="Front. Genet.">
        <title>Chromosome-Scale Assembly of the Dendrobium nobile Genome Provides Insights Into the Molecular Mechanism of the Biosynthesis of the Medicinal Active Ingredient of Dendrobium.</title>
        <authorList>
            <person name="Xu Q."/>
            <person name="Niu S.-C."/>
            <person name="Li K.-L."/>
            <person name="Zheng P.-J."/>
            <person name="Zhang X.-J."/>
            <person name="Jia Y."/>
            <person name="Liu Y."/>
            <person name="Niu Y.-X."/>
            <person name="Yu L.-H."/>
            <person name="Chen D.-F."/>
            <person name="Zhang G.-Q."/>
        </authorList>
    </citation>
    <scope>NUCLEOTIDE SEQUENCE</scope>
    <source>
        <tissue evidence="7">Leaf</tissue>
    </source>
</reference>
<dbReference type="SMR" id="A0A8T3BX54"/>
<keyword evidence="3" id="KW-0936">Ethylene signaling pathway</keyword>
<evidence type="ECO:0000256" key="2">
    <source>
        <dbReference type="ARBA" id="ARBA00009416"/>
    </source>
</evidence>
<evidence type="ECO:0000256" key="1">
    <source>
        <dbReference type="ARBA" id="ARBA00004123"/>
    </source>
</evidence>
<evidence type="ECO:0000256" key="3">
    <source>
        <dbReference type="ARBA" id="ARBA00022745"/>
    </source>
</evidence>
<dbReference type="GO" id="GO:0003700">
    <property type="term" value="F:DNA-binding transcription factor activity"/>
    <property type="evidence" value="ECO:0007669"/>
    <property type="project" value="InterPro"/>
</dbReference>
<dbReference type="PANTHER" id="PTHR33305">
    <property type="entry name" value="ETHYLENE INSENSITIVE 3-LIKE 2 PROTEIN"/>
    <property type="match status" value="1"/>
</dbReference>
<gene>
    <name evidence="7" type="ORF">KFK09_007528</name>
</gene>
<dbReference type="OrthoDB" id="2017676at2759"/>
<dbReference type="Proteomes" id="UP000829196">
    <property type="component" value="Unassembled WGS sequence"/>
</dbReference>
<protein>
    <recommendedName>
        <fullName evidence="6">Ethylene insensitive 3-like DNA-binding domain-containing protein</fullName>
    </recommendedName>
</protein>
<dbReference type="PANTHER" id="PTHR33305:SF30">
    <property type="entry name" value="ETHYLENE INSENSITIVE 3-LIKE 3 PROTEIN"/>
    <property type="match status" value="1"/>
</dbReference>
<organism evidence="7 8">
    <name type="scientific">Dendrobium nobile</name>
    <name type="common">Orchid</name>
    <dbReference type="NCBI Taxonomy" id="94219"/>
    <lineage>
        <taxon>Eukaryota</taxon>
        <taxon>Viridiplantae</taxon>
        <taxon>Streptophyta</taxon>
        <taxon>Embryophyta</taxon>
        <taxon>Tracheophyta</taxon>
        <taxon>Spermatophyta</taxon>
        <taxon>Magnoliopsida</taxon>
        <taxon>Liliopsida</taxon>
        <taxon>Asparagales</taxon>
        <taxon>Orchidaceae</taxon>
        <taxon>Epidendroideae</taxon>
        <taxon>Malaxideae</taxon>
        <taxon>Dendrobiinae</taxon>
        <taxon>Dendrobium</taxon>
    </lineage>
</organism>
<sequence length="484" mass="54884">MEGTGSSQLLDSEMLQLTSVTSNVQSPLSRFEEEEYDDAMTIEDLQRRIWLDQLRIERLREEAEKKLHGEEESHRDDNNNNCVESTNNNLSPKMQQSRRKKLSRVRDSLIKYMLQLTDQCKAQGFVYGIISETGKTITGSSDTLRAWWKEKVRFSHSAPKALEDFARERGLPGCRNVASPGSLKDLSDTMLGSLLSAMMPHCNPPQRRFPLEKGVPPPWWPTGAESWWALNDMTRGVPPPPYKKPHDLKKAWKVGVLLSIVKHMAPDLDMVRRLVRKSKCLQDKMSARDLRIWMAVLKDEEEEYRRGKPEAGDPFLEENNINANERAEESPDFNSTKSAANMLDHMVVLPETEESSHAWIDVLFNSFHRIVNDEALTRDLRSAVNAGFNQNSRFLLQNPNGAFPGEDDGFLQQNQSNRSFPLQMQGCDVSIDGVNKRRSVDQVDLNAANVSFETALGGAPMELGYLLGMENWQVNQSNGGFLNC</sequence>
<feature type="compositionally biased region" description="Basic and acidic residues" evidence="5">
    <location>
        <begin position="65"/>
        <end position="78"/>
    </location>
</feature>
<dbReference type="GO" id="GO:0003677">
    <property type="term" value="F:DNA binding"/>
    <property type="evidence" value="ECO:0007669"/>
    <property type="project" value="TreeGrafter"/>
</dbReference>
<comment type="subcellular location">
    <subcellularLocation>
        <location evidence="1">Nucleus</location>
    </subcellularLocation>
</comment>
<keyword evidence="4" id="KW-0539">Nucleus</keyword>
<dbReference type="AlphaFoldDB" id="A0A8T3BX54"/>
<evidence type="ECO:0000313" key="7">
    <source>
        <dbReference type="EMBL" id="KAI0520063.1"/>
    </source>
</evidence>
<comment type="similarity">
    <text evidence="2">Belongs to the EIN3 family.</text>
</comment>
<dbReference type="Gene3D" id="1.10.3180.10">
    <property type="entry name" value="DNA-binding domain of EIN3-like"/>
    <property type="match status" value="1"/>
</dbReference>
<feature type="region of interest" description="Disordered" evidence="5">
    <location>
        <begin position="65"/>
        <end position="98"/>
    </location>
</feature>
<keyword evidence="8" id="KW-1185">Reference proteome</keyword>
<feature type="domain" description="Ethylene insensitive 3-like DNA-binding" evidence="6">
    <location>
        <begin position="43"/>
        <end position="301"/>
    </location>
</feature>
<comment type="caution">
    <text evidence="7">The sequence shown here is derived from an EMBL/GenBank/DDBJ whole genome shotgun (WGS) entry which is preliminary data.</text>
</comment>
<dbReference type="FunFam" id="1.10.3180.10:FF:000001">
    <property type="entry name" value="Ethylene insensitive 3-like 1"/>
    <property type="match status" value="1"/>
</dbReference>
<evidence type="ECO:0000256" key="4">
    <source>
        <dbReference type="ARBA" id="ARBA00023242"/>
    </source>
</evidence>
<name>A0A8T3BX54_DENNO</name>
<accession>A0A8T3BX54</accession>